<protein>
    <recommendedName>
        <fullName evidence="4">Transmembrane protein</fullName>
    </recommendedName>
</protein>
<dbReference type="KEGG" id="sgn:SGRA_2101"/>
<accession>H6L2S5</accession>
<evidence type="ECO:0000313" key="3">
    <source>
        <dbReference type="Proteomes" id="UP000007519"/>
    </source>
</evidence>
<keyword evidence="3" id="KW-1185">Reference proteome</keyword>
<keyword evidence="1" id="KW-1133">Transmembrane helix</keyword>
<gene>
    <name evidence="2" type="ordered locus">SGRA_2101</name>
</gene>
<dbReference type="HOGENOM" id="CLU_1853822_0_0_10"/>
<sequence length="147" mass="17039">MAQINPFCLMNARQHLYLDCFIQFVLLLYFAFLIGKTENFFELLTIIPFIFLAWQLPNGLIYDRFFEQRSRRTFLKYSFYSIILIAVFWGSIWMALHIPGVGAFLLPLISSAIPITVAILPFLAGIIALGYLGLCFRDLYFAVYKTI</sequence>
<dbReference type="EMBL" id="CP002831">
    <property type="protein sequence ID" value="AFC24832.1"/>
    <property type="molecule type" value="Genomic_DNA"/>
</dbReference>
<reference evidence="2 3" key="1">
    <citation type="journal article" date="2012" name="Stand. Genomic Sci.">
        <title>Complete genome sequencing and analysis of Saprospira grandis str. Lewin, a predatory marine bacterium.</title>
        <authorList>
            <person name="Saw J.H."/>
            <person name="Yuryev A."/>
            <person name="Kanbe M."/>
            <person name="Hou S."/>
            <person name="Young A.G."/>
            <person name="Aizawa S."/>
            <person name="Alam M."/>
        </authorList>
    </citation>
    <scope>NUCLEOTIDE SEQUENCE [LARGE SCALE GENOMIC DNA]</scope>
    <source>
        <strain evidence="2 3">Lewin</strain>
    </source>
</reference>
<keyword evidence="1" id="KW-0472">Membrane</keyword>
<feature type="transmembrane region" description="Helical" evidence="1">
    <location>
        <begin position="74"/>
        <end position="96"/>
    </location>
</feature>
<proteinExistence type="predicted"/>
<feature type="transmembrane region" description="Helical" evidence="1">
    <location>
        <begin position="40"/>
        <end position="62"/>
    </location>
</feature>
<dbReference type="Proteomes" id="UP000007519">
    <property type="component" value="Chromosome"/>
</dbReference>
<organism evidence="2 3">
    <name type="scientific">Saprospira grandis (strain Lewin)</name>
    <dbReference type="NCBI Taxonomy" id="984262"/>
    <lineage>
        <taxon>Bacteria</taxon>
        <taxon>Pseudomonadati</taxon>
        <taxon>Bacteroidota</taxon>
        <taxon>Saprospiria</taxon>
        <taxon>Saprospirales</taxon>
        <taxon>Saprospiraceae</taxon>
        <taxon>Saprospira</taxon>
    </lineage>
</organism>
<feature type="transmembrane region" description="Helical" evidence="1">
    <location>
        <begin position="16"/>
        <end position="34"/>
    </location>
</feature>
<dbReference type="AlphaFoldDB" id="H6L2S5"/>
<feature type="transmembrane region" description="Helical" evidence="1">
    <location>
        <begin position="108"/>
        <end position="132"/>
    </location>
</feature>
<evidence type="ECO:0008006" key="4">
    <source>
        <dbReference type="Google" id="ProtNLM"/>
    </source>
</evidence>
<keyword evidence="1" id="KW-0812">Transmembrane</keyword>
<dbReference type="STRING" id="984262.SGRA_2101"/>
<evidence type="ECO:0000256" key="1">
    <source>
        <dbReference type="SAM" id="Phobius"/>
    </source>
</evidence>
<evidence type="ECO:0000313" key="2">
    <source>
        <dbReference type="EMBL" id="AFC24832.1"/>
    </source>
</evidence>
<name>H6L2S5_SAPGL</name>